<proteinExistence type="predicted"/>
<organism evidence="2 3">
    <name type="scientific">Erwinia phage vB_EamM_Joad</name>
    <dbReference type="NCBI Taxonomy" id="2026081"/>
    <lineage>
        <taxon>Viruses</taxon>
        <taxon>Duplodnaviria</taxon>
        <taxon>Heunggongvirae</taxon>
        <taxon>Uroviricota</taxon>
        <taxon>Caudoviricetes</taxon>
        <taxon>Chimalliviridae</taxon>
        <taxon>Risingsunvirus</taxon>
        <taxon>Risingsunvirus risingsun</taxon>
    </lineage>
</organism>
<evidence type="ECO:0000313" key="3">
    <source>
        <dbReference type="Proteomes" id="UP000222624"/>
    </source>
</evidence>
<sequence>MSNATNPVIAMGIQSRMELTQTIKEAEQRLAMAQETIKQANEAIASLDDFFGKDDAYRKVQEIFSGTAEEFYGRARTFTTNLLSELIEHHQSHERSAVMKSNWQDNIRRLEGMEYSEEMFEQTDVWQSLGGLLNNLMSVVTPEGEKSQELRMFITRCMQLATTVPQSFYAGATDFSRGNLNPLNNRNNRMMGGRYNNGVLGNGMVAPGNPMPGGRPTDFDRW</sequence>
<evidence type="ECO:0000313" key="2">
    <source>
        <dbReference type="EMBL" id="ASU03904.1"/>
    </source>
</evidence>
<accession>A0A223LI58</accession>
<dbReference type="EMBL" id="MF459647">
    <property type="protein sequence ID" value="ASU03904.1"/>
    <property type="molecule type" value="Genomic_DNA"/>
</dbReference>
<evidence type="ECO:0000256" key="1">
    <source>
        <dbReference type="SAM" id="Coils"/>
    </source>
</evidence>
<protein>
    <submittedName>
        <fullName evidence="2">Uncharacterized protein</fullName>
    </submittedName>
</protein>
<dbReference type="Proteomes" id="UP000222624">
    <property type="component" value="Genome"/>
</dbReference>
<keyword evidence="1" id="KW-0175">Coiled coil</keyword>
<feature type="coiled-coil region" evidence="1">
    <location>
        <begin position="16"/>
        <end position="43"/>
    </location>
</feature>
<gene>
    <name evidence="2" type="ORF">JOAD_11</name>
</gene>
<name>A0A223LI58_9CAUD</name>
<reference evidence="3" key="1">
    <citation type="submission" date="2017-07" db="EMBL/GenBank/DDBJ databases">
        <authorList>
            <person name="Bickmore M.X."/>
            <person name="Vaden K."/>
            <person name="Brady T.S."/>
            <person name="Tateoka O.B."/>
            <person name="Carter J.L."/>
            <person name="Pape J.A."/>
            <person name="Robinson D.M."/>
            <person name="Russell K.A."/>
            <person name="Staley L.A."/>
            <person name="Stettler J.M."/>
            <person name="Townsend M.H."/>
            <person name="Wienclaw T."/>
            <person name="Williamson T.L."/>
            <person name="Kruger J.L."/>
            <person name="Berg J.A."/>
            <person name="Sharma R."/>
            <person name="Payne A.M."/>
            <person name="Fajardo C.P."/>
            <person name="Breakwell D.P."/>
            <person name="Hope S."/>
            <person name="Grose J.H."/>
        </authorList>
    </citation>
    <scope>NUCLEOTIDE SEQUENCE [LARGE SCALE GENOMIC DNA]</scope>
</reference>